<organism evidence="5 6">
    <name type="scientific">Demequina litorisediminis</name>
    <dbReference type="NCBI Taxonomy" id="1849022"/>
    <lineage>
        <taxon>Bacteria</taxon>
        <taxon>Bacillati</taxon>
        <taxon>Actinomycetota</taxon>
        <taxon>Actinomycetes</taxon>
        <taxon>Micrococcales</taxon>
        <taxon>Demequinaceae</taxon>
        <taxon>Demequina</taxon>
    </lineage>
</organism>
<evidence type="ECO:0000256" key="3">
    <source>
        <dbReference type="SAM" id="MobiDB-lite"/>
    </source>
</evidence>
<keyword evidence="1" id="KW-0808">Transferase</keyword>
<dbReference type="PANTHER" id="PTHR43072:SF23">
    <property type="entry name" value="UPF0039 PROTEIN C11D3.02C"/>
    <property type="match status" value="1"/>
</dbReference>
<comment type="caution">
    <text evidence="5">The sequence shown here is derived from an EMBL/GenBank/DDBJ whole genome shotgun (WGS) entry which is preliminary data.</text>
</comment>
<protein>
    <submittedName>
        <fullName evidence="5">N-acetyltransferase</fullName>
    </submittedName>
</protein>
<feature type="region of interest" description="Disordered" evidence="3">
    <location>
        <begin position="167"/>
        <end position="187"/>
    </location>
</feature>
<evidence type="ECO:0000256" key="1">
    <source>
        <dbReference type="ARBA" id="ARBA00022679"/>
    </source>
</evidence>
<dbReference type="PROSITE" id="PS51186">
    <property type="entry name" value="GNAT"/>
    <property type="match status" value="1"/>
</dbReference>
<dbReference type="Proteomes" id="UP001157125">
    <property type="component" value="Unassembled WGS sequence"/>
</dbReference>
<accession>A0ABQ6IFL5</accession>
<sequence>MPGSWRNRALSDSQRAGGEHNGGVIRPATLADADRIAAIYNPYVTDTVITFETETVTAKDIAARMKSVWDKDLPYLVIEQEGRVVGFAYAAPYRPKAAYLHSVETTIYLDGEAGGKGLGGRLYRALIVAMRASHAHTAISLIALPNEASVALHHATGWREVGVLTEAGQKPGPLDRRGLLPGSTSPD</sequence>
<reference evidence="6" key="1">
    <citation type="journal article" date="2019" name="Int. J. Syst. Evol. Microbiol.">
        <title>The Global Catalogue of Microorganisms (GCM) 10K type strain sequencing project: providing services to taxonomists for standard genome sequencing and annotation.</title>
        <authorList>
            <consortium name="The Broad Institute Genomics Platform"/>
            <consortium name="The Broad Institute Genome Sequencing Center for Infectious Disease"/>
            <person name="Wu L."/>
            <person name="Ma J."/>
        </authorList>
    </citation>
    <scope>NUCLEOTIDE SEQUENCE [LARGE SCALE GENOMIC DNA]</scope>
    <source>
        <strain evidence="6">NBRC 112299</strain>
    </source>
</reference>
<feature type="domain" description="N-acetyltransferase" evidence="4">
    <location>
        <begin position="23"/>
        <end position="181"/>
    </location>
</feature>
<dbReference type="InterPro" id="IPR016181">
    <property type="entry name" value="Acyl_CoA_acyltransferase"/>
</dbReference>
<evidence type="ECO:0000313" key="5">
    <source>
        <dbReference type="EMBL" id="GMA35534.1"/>
    </source>
</evidence>
<proteinExistence type="predicted"/>
<dbReference type="InterPro" id="IPR000182">
    <property type="entry name" value="GNAT_dom"/>
</dbReference>
<evidence type="ECO:0000313" key="6">
    <source>
        <dbReference type="Proteomes" id="UP001157125"/>
    </source>
</evidence>
<name>A0ABQ6IFL5_9MICO</name>
<evidence type="ECO:0000259" key="4">
    <source>
        <dbReference type="PROSITE" id="PS51186"/>
    </source>
</evidence>
<feature type="region of interest" description="Disordered" evidence="3">
    <location>
        <begin position="1"/>
        <end position="24"/>
    </location>
</feature>
<keyword evidence="2" id="KW-0012">Acyltransferase</keyword>
<dbReference type="Gene3D" id="3.40.630.30">
    <property type="match status" value="1"/>
</dbReference>
<gene>
    <name evidence="5" type="primary">yncA</name>
    <name evidence="5" type="ORF">GCM10025876_17380</name>
</gene>
<dbReference type="Pfam" id="PF13420">
    <property type="entry name" value="Acetyltransf_4"/>
    <property type="match status" value="1"/>
</dbReference>
<dbReference type="EMBL" id="BSUN01000001">
    <property type="protein sequence ID" value="GMA35534.1"/>
    <property type="molecule type" value="Genomic_DNA"/>
</dbReference>
<evidence type="ECO:0000256" key="2">
    <source>
        <dbReference type="ARBA" id="ARBA00023315"/>
    </source>
</evidence>
<dbReference type="PANTHER" id="PTHR43072">
    <property type="entry name" value="N-ACETYLTRANSFERASE"/>
    <property type="match status" value="1"/>
</dbReference>
<dbReference type="SUPFAM" id="SSF55729">
    <property type="entry name" value="Acyl-CoA N-acyltransferases (Nat)"/>
    <property type="match status" value="1"/>
</dbReference>
<keyword evidence="6" id="KW-1185">Reference proteome</keyword>